<keyword evidence="2" id="KW-1185">Reference proteome</keyword>
<protein>
    <submittedName>
        <fullName evidence="1">Uncharacterized protein</fullName>
    </submittedName>
</protein>
<dbReference type="AlphaFoldDB" id="A0A838ABQ2"/>
<name>A0A838ABQ2_9PSEU</name>
<organism evidence="1 2">
    <name type="scientific">Haloechinothrix aidingensis</name>
    <dbReference type="NCBI Taxonomy" id="2752311"/>
    <lineage>
        <taxon>Bacteria</taxon>
        <taxon>Bacillati</taxon>
        <taxon>Actinomycetota</taxon>
        <taxon>Actinomycetes</taxon>
        <taxon>Pseudonocardiales</taxon>
        <taxon>Pseudonocardiaceae</taxon>
        <taxon>Haloechinothrix</taxon>
    </lineage>
</organism>
<accession>A0A838ABQ2</accession>
<comment type="caution">
    <text evidence="1">The sequence shown here is derived from an EMBL/GenBank/DDBJ whole genome shotgun (WGS) entry which is preliminary data.</text>
</comment>
<dbReference type="Proteomes" id="UP000582974">
    <property type="component" value="Unassembled WGS sequence"/>
</dbReference>
<dbReference type="EMBL" id="JACCKD010000004">
    <property type="protein sequence ID" value="MBA0126625.1"/>
    <property type="molecule type" value="Genomic_DNA"/>
</dbReference>
<evidence type="ECO:0000313" key="1">
    <source>
        <dbReference type="EMBL" id="MBA0126625.1"/>
    </source>
</evidence>
<proteinExistence type="predicted"/>
<sequence length="98" mass="10857">MCSEARFAELLEGMVADDAPRLFAVVQEFGDRVDARIAGWGIAFDDRVEVIGVDGDVRMSLREPEDALRRFRRGSRIGARVVWVNPEAAMCDVDDDAG</sequence>
<evidence type="ECO:0000313" key="2">
    <source>
        <dbReference type="Proteomes" id="UP000582974"/>
    </source>
</evidence>
<reference evidence="1 2" key="1">
    <citation type="submission" date="2020-07" db="EMBL/GenBank/DDBJ databases">
        <title>Genome of Haloechinothrix sp.</title>
        <authorList>
            <person name="Tang S.-K."/>
            <person name="Yang L."/>
            <person name="Zhu W.-Y."/>
        </authorList>
    </citation>
    <scope>NUCLEOTIDE SEQUENCE [LARGE SCALE GENOMIC DNA]</scope>
    <source>
        <strain evidence="1 2">YIM 98757</strain>
    </source>
</reference>
<gene>
    <name evidence="1" type="ORF">H0B56_13820</name>
</gene>